<organism evidence="1 2">
    <name type="scientific">Oxalobacter aliiformigenes</name>
    <dbReference type="NCBI Taxonomy" id="2946593"/>
    <lineage>
        <taxon>Bacteria</taxon>
        <taxon>Pseudomonadati</taxon>
        <taxon>Pseudomonadota</taxon>
        <taxon>Betaproteobacteria</taxon>
        <taxon>Burkholderiales</taxon>
        <taxon>Oxalobacteraceae</taxon>
        <taxon>Oxalobacter</taxon>
    </lineage>
</organism>
<keyword evidence="2" id="KW-1185">Reference proteome</keyword>
<sequence length="406" mass="45851">MAEIHMAEMLLKRAELTVRTLLAVFPPAFIPAGGNRRYGFFFVNGPVLWQNRQGHLFPAGCFVGFRRHCRHNLLSLPLCIRSDGDVDMNKSSGKPLSGLSVHLRSWGAMALPAGEIRPGMDFGEKMNRVLADSHIYLVCRRPAFSFDPDTFFWSENRVGGHLLCKANGVAKSFPFAFGFPLQDSEVTVELAPSCLEIRTLDAKGRCTRRLNAMGLSQHPDILETDRSVNDLEVLYIGNVFSENKVPVFDRMARHEPLQRFLKSMQQALPDDDMIVYAFEYLPYELVALSGRLRHPGEEKGTEDARFRSIRKFPLSEYQKICLAEAGLIHYFRPAWQKRGDDALPHPGQTAFKACETLDMAGLVLELSTVRSHFRLFTPHSALLPHHMTMIDLSDPDERKAFFATAV</sequence>
<accession>A0ABY7JKH2</accession>
<evidence type="ECO:0000313" key="1">
    <source>
        <dbReference type="EMBL" id="WAV98109.1"/>
    </source>
</evidence>
<name>A0ABY7JKH2_9BURK</name>
<evidence type="ECO:0000313" key="2">
    <source>
        <dbReference type="Proteomes" id="UP001164794"/>
    </source>
</evidence>
<gene>
    <name evidence="1" type="ORF">NB645_05105</name>
</gene>
<reference evidence="1" key="1">
    <citation type="journal article" date="2022" name="Front. Microbiol.">
        <title>New perspectives on an old grouping: The genomic and phenotypic variability of Oxalobacter formigenes and the implications for calcium oxalate stone prevention.</title>
        <authorList>
            <person name="Chmiel J.A."/>
            <person name="Carr C."/>
            <person name="Stuivenberg G.A."/>
            <person name="Venema R."/>
            <person name="Chanyi R.M."/>
            <person name="Al K.F."/>
            <person name="Giguere D."/>
            <person name="Say H."/>
            <person name="Akouris P.P."/>
            <person name="Dominguez Romero S.A."/>
            <person name="Kwong A."/>
            <person name="Tai V."/>
            <person name="Koval S.F."/>
            <person name="Razvi H."/>
            <person name="Bjazevic J."/>
            <person name="Burton J.P."/>
        </authorList>
    </citation>
    <scope>NUCLEOTIDE SEQUENCE</scope>
    <source>
        <strain evidence="1">HOxNP-1</strain>
    </source>
</reference>
<dbReference type="RefSeq" id="WP_269265740.1">
    <property type="nucleotide sequence ID" value="NZ_CP098248.1"/>
</dbReference>
<dbReference type="Proteomes" id="UP001164794">
    <property type="component" value="Chromosome"/>
</dbReference>
<proteinExistence type="predicted"/>
<protein>
    <submittedName>
        <fullName evidence="1">Uncharacterized protein</fullName>
    </submittedName>
</protein>
<dbReference type="EMBL" id="CP098248">
    <property type="protein sequence ID" value="WAV98109.1"/>
    <property type="molecule type" value="Genomic_DNA"/>
</dbReference>